<dbReference type="EMBL" id="DTCM01000074">
    <property type="protein sequence ID" value="HGL41174.1"/>
    <property type="molecule type" value="Genomic_DNA"/>
</dbReference>
<comment type="caution">
    <text evidence="3">The sequence shown here is derived from an EMBL/GenBank/DDBJ whole genome shotgun (WGS) entry which is preliminary data.</text>
</comment>
<reference evidence="3" key="1">
    <citation type="journal article" date="2020" name="mSystems">
        <title>Genome- and Community-Level Interaction Insights into Carbon Utilization and Element Cycling Functions of Hydrothermarchaeota in Hydrothermal Sediment.</title>
        <authorList>
            <person name="Zhou Z."/>
            <person name="Liu Y."/>
            <person name="Xu W."/>
            <person name="Pan J."/>
            <person name="Luo Z.H."/>
            <person name="Li M."/>
        </authorList>
    </citation>
    <scope>NUCLEOTIDE SEQUENCE [LARGE SCALE GENOMIC DNA]</scope>
    <source>
        <strain evidence="3">SpSt-613</strain>
        <strain evidence="2">SpSt-669</strain>
    </source>
</reference>
<dbReference type="GO" id="GO:0016779">
    <property type="term" value="F:nucleotidyltransferase activity"/>
    <property type="evidence" value="ECO:0007669"/>
    <property type="project" value="TreeGrafter"/>
</dbReference>
<dbReference type="PROSITE" id="PS50053">
    <property type="entry name" value="UBIQUITIN_2"/>
    <property type="match status" value="1"/>
</dbReference>
<dbReference type="PANTHER" id="PTHR10953">
    <property type="entry name" value="UBIQUITIN-ACTIVATING ENZYME E1"/>
    <property type="match status" value="1"/>
</dbReference>
<dbReference type="InterPro" id="IPR000626">
    <property type="entry name" value="Ubiquitin-like_dom"/>
</dbReference>
<gene>
    <name evidence="3" type="ORF">ENT82_05220</name>
    <name evidence="2" type="ORF">ENU43_05880</name>
</gene>
<dbReference type="GO" id="GO:0008641">
    <property type="term" value="F:ubiquitin-like modifier activating enzyme activity"/>
    <property type="evidence" value="ECO:0007669"/>
    <property type="project" value="InterPro"/>
</dbReference>
<proteinExistence type="predicted"/>
<organism evidence="3">
    <name type="scientific">Caldiarchaeum subterraneum</name>
    <dbReference type="NCBI Taxonomy" id="311458"/>
    <lineage>
        <taxon>Archaea</taxon>
        <taxon>Nitrososphaerota</taxon>
        <taxon>Candidatus Caldarchaeales</taxon>
        <taxon>Candidatus Caldarchaeaceae</taxon>
        <taxon>Candidatus Caldarchaeum</taxon>
    </lineage>
</organism>
<dbReference type="AlphaFoldDB" id="A0A7C4I1B0"/>
<dbReference type="InterPro" id="IPR045886">
    <property type="entry name" value="ThiF/MoeB/HesA"/>
</dbReference>
<evidence type="ECO:0000313" key="2">
    <source>
        <dbReference type="EMBL" id="HGL41174.1"/>
    </source>
</evidence>
<name>A0A7C4I1B0_CALS0</name>
<dbReference type="InterPro" id="IPR000594">
    <property type="entry name" value="ThiF_NAD_FAD-bd"/>
</dbReference>
<feature type="domain" description="Ubiquitin-like" evidence="1">
    <location>
        <begin position="306"/>
        <end position="386"/>
    </location>
</feature>
<dbReference type="CDD" id="cd17039">
    <property type="entry name" value="Ubl_ubiquitin_like"/>
    <property type="match status" value="1"/>
</dbReference>
<dbReference type="Pfam" id="PF00899">
    <property type="entry name" value="ThiF"/>
    <property type="match status" value="1"/>
</dbReference>
<dbReference type="PANTHER" id="PTHR10953:SF102">
    <property type="entry name" value="ADENYLYLTRANSFERASE AND SULFURTRANSFERASE MOCS3"/>
    <property type="match status" value="1"/>
</dbReference>
<dbReference type="SUPFAM" id="SSF69572">
    <property type="entry name" value="Activating enzymes of the ubiquitin-like proteins"/>
    <property type="match status" value="1"/>
</dbReference>
<dbReference type="InterPro" id="IPR035985">
    <property type="entry name" value="Ubiquitin-activating_enz"/>
</dbReference>
<dbReference type="CDD" id="cd00757">
    <property type="entry name" value="ThiF_MoeB_HesA_family"/>
    <property type="match status" value="1"/>
</dbReference>
<protein>
    <recommendedName>
        <fullName evidence="1">Ubiquitin-like domain-containing protein</fullName>
    </recommendedName>
</protein>
<sequence length="399" mass="44165">MEGFVVLGEADALARYDRQLRLEGWDQNRLLSGRVIIAGVGALGCEVAKNLSLMGVGELLLIDNDYVELSNLSRQMLYTDQDIGRPKASTAEKKISMMNPLVKVKGLQTDVRKIPEETFAEADVIVSAVDNWPTRRWINSMAVHVGTPLVDVATDGYYGNVQTVIPRVTSCLECHAEVLIPSDIQASECSLRRRTPNDLVKDLSERGISINFSDAEALFQHNIKTVYDIKFAPQTVLEQMDKTLREQVIQLRSLLNPKMPALQSISATVSGLAAFEVVRILHRGSLGRTLNGMMVFDGLKGRLTRVKLERNVNCHVCGYSEEKPMQINVAPNETVADLRERISNLLMFPDTRLQHGSKLLEDQTEIASAGIADGDILYIHSSRRATPVAVKVKLVEAGD</sequence>
<dbReference type="Gene3D" id="3.10.20.90">
    <property type="entry name" value="Phosphatidylinositol 3-kinase Catalytic Subunit, Chain A, domain 1"/>
    <property type="match status" value="1"/>
</dbReference>
<dbReference type="GO" id="GO:0004792">
    <property type="term" value="F:thiosulfate-cyanide sulfurtransferase activity"/>
    <property type="evidence" value="ECO:0007669"/>
    <property type="project" value="TreeGrafter"/>
</dbReference>
<accession>A0A7C4I1B0</accession>
<dbReference type="GO" id="GO:0005737">
    <property type="term" value="C:cytoplasm"/>
    <property type="evidence" value="ECO:0007669"/>
    <property type="project" value="TreeGrafter"/>
</dbReference>
<dbReference type="EMBL" id="DTAD01000055">
    <property type="protein sequence ID" value="HGN90510.1"/>
    <property type="molecule type" value="Genomic_DNA"/>
</dbReference>
<evidence type="ECO:0000259" key="1">
    <source>
        <dbReference type="PROSITE" id="PS50053"/>
    </source>
</evidence>
<dbReference type="Gene3D" id="3.40.50.720">
    <property type="entry name" value="NAD(P)-binding Rossmann-like Domain"/>
    <property type="match status" value="1"/>
</dbReference>
<dbReference type="GO" id="GO:0032446">
    <property type="term" value="P:protein modification by small protein conjugation"/>
    <property type="evidence" value="ECO:0007669"/>
    <property type="project" value="TreeGrafter"/>
</dbReference>
<evidence type="ECO:0000313" key="3">
    <source>
        <dbReference type="EMBL" id="HGN90510.1"/>
    </source>
</evidence>